<proteinExistence type="predicted"/>
<name>X1FBD4_9ZZZZ</name>
<dbReference type="EMBL" id="BART01000659">
    <property type="protein sequence ID" value="GAG74105.1"/>
    <property type="molecule type" value="Genomic_DNA"/>
</dbReference>
<dbReference type="EMBL" id="BARU01000921">
    <property type="protein sequence ID" value="GAH26714.1"/>
    <property type="molecule type" value="Genomic_DNA"/>
</dbReference>
<evidence type="ECO:0000313" key="2">
    <source>
        <dbReference type="EMBL" id="GAH26714.1"/>
    </source>
</evidence>
<sequence length="66" mass="7888">MRTNIVLDDNLLKEAFKCADVSTKKDLVNLALKEFVENHMRLNMRELKGKVKFREDYDYKKLRRGV</sequence>
<protein>
    <recommendedName>
        <fullName evidence="3">Type II toxin-antitoxin system VapB family antitoxin</fullName>
    </recommendedName>
</protein>
<accession>X1FBD4</accession>
<organism evidence="2">
    <name type="scientific">marine sediment metagenome</name>
    <dbReference type="NCBI Taxonomy" id="412755"/>
    <lineage>
        <taxon>unclassified sequences</taxon>
        <taxon>metagenomes</taxon>
        <taxon>ecological metagenomes</taxon>
    </lineage>
</organism>
<dbReference type="AlphaFoldDB" id="X1FBD4"/>
<reference evidence="2" key="1">
    <citation type="journal article" date="2014" name="Front. Microbiol.">
        <title>High frequency of phylogenetically diverse reductive dehalogenase-homologous genes in deep subseafloor sedimentary metagenomes.</title>
        <authorList>
            <person name="Kawai M."/>
            <person name="Futagami T."/>
            <person name="Toyoda A."/>
            <person name="Takaki Y."/>
            <person name="Nishi S."/>
            <person name="Hori S."/>
            <person name="Arai W."/>
            <person name="Tsubouchi T."/>
            <person name="Morono Y."/>
            <person name="Uchiyama I."/>
            <person name="Ito T."/>
            <person name="Fujiyama A."/>
            <person name="Inagaki F."/>
            <person name="Takami H."/>
        </authorList>
    </citation>
    <scope>NUCLEOTIDE SEQUENCE</scope>
    <source>
        <strain evidence="2">Expedition CK06-06</strain>
    </source>
</reference>
<dbReference type="Pfam" id="PF09957">
    <property type="entry name" value="VapB_antitoxin"/>
    <property type="match status" value="1"/>
</dbReference>
<evidence type="ECO:0008006" key="3">
    <source>
        <dbReference type="Google" id="ProtNLM"/>
    </source>
</evidence>
<dbReference type="InterPro" id="IPR019239">
    <property type="entry name" value="VapB_antitoxin"/>
</dbReference>
<comment type="caution">
    <text evidence="2">The sequence shown here is derived from an EMBL/GenBank/DDBJ whole genome shotgun (WGS) entry which is preliminary data.</text>
</comment>
<gene>
    <name evidence="1" type="ORF">S01H4_02859</name>
    <name evidence="2" type="ORF">S03H2_02674</name>
</gene>
<evidence type="ECO:0000313" key="1">
    <source>
        <dbReference type="EMBL" id="GAG74105.1"/>
    </source>
</evidence>